<dbReference type="GO" id="GO:0009253">
    <property type="term" value="P:peptidoglycan catabolic process"/>
    <property type="evidence" value="ECO:0007669"/>
    <property type="project" value="InterPro"/>
</dbReference>
<protein>
    <recommendedName>
        <fullName evidence="6">Gametolysin</fullName>
    </recommendedName>
</protein>
<dbReference type="PROSITE" id="PS51904">
    <property type="entry name" value="GLYCOSYL_HYDROL_F25_2"/>
    <property type="match status" value="1"/>
</dbReference>
<dbReference type="SUPFAM" id="SSF51445">
    <property type="entry name" value="(Trans)glycosidases"/>
    <property type="match status" value="1"/>
</dbReference>
<keyword evidence="2" id="KW-0378">Hydrolase</keyword>
<organism evidence="4 5">
    <name type="scientific">Limosilactobacillus reuteri</name>
    <name type="common">Lactobacillus reuteri</name>
    <dbReference type="NCBI Taxonomy" id="1598"/>
    <lineage>
        <taxon>Bacteria</taxon>
        <taxon>Bacillati</taxon>
        <taxon>Bacillota</taxon>
        <taxon>Bacilli</taxon>
        <taxon>Lactobacillales</taxon>
        <taxon>Lactobacillaceae</taxon>
        <taxon>Limosilactobacillus</taxon>
    </lineage>
</organism>
<comment type="similarity">
    <text evidence="1">Belongs to the glycosyl hydrolase 25 family.</text>
</comment>
<reference evidence="4 5" key="2">
    <citation type="submission" date="2017-09" db="EMBL/GenBank/DDBJ databases">
        <title>Tripartite evolution among Lactobacillus johnsonii, Lactobacillus taiwanensis, Lactobacillus reuteri and their rodent host.</title>
        <authorList>
            <person name="Wang T."/>
            <person name="Knowles S."/>
            <person name="Cheng C."/>
        </authorList>
    </citation>
    <scope>NUCLEOTIDE SEQUENCE [LARGE SCALE GENOMIC DNA]</scope>
    <source>
        <strain evidence="4 5">114h</strain>
    </source>
</reference>
<dbReference type="EMBL" id="NGPL01000084">
    <property type="protein sequence ID" value="OYS66645.1"/>
    <property type="molecule type" value="Genomic_DNA"/>
</dbReference>
<evidence type="ECO:0000256" key="1">
    <source>
        <dbReference type="ARBA" id="ARBA00010646"/>
    </source>
</evidence>
<dbReference type="PANTHER" id="PTHR34135:SF2">
    <property type="entry name" value="LYSOZYME"/>
    <property type="match status" value="1"/>
</dbReference>
<dbReference type="Pfam" id="PF01183">
    <property type="entry name" value="Glyco_hydro_25"/>
    <property type="match status" value="1"/>
</dbReference>
<dbReference type="RefSeq" id="WP_094537462.1">
    <property type="nucleotide sequence ID" value="NZ_NGPL01000084.1"/>
</dbReference>
<comment type="caution">
    <text evidence="4">The sequence shown here is derived from an EMBL/GenBank/DDBJ whole genome shotgun (WGS) entry which is preliminary data.</text>
</comment>
<dbReference type="InterPro" id="IPR017853">
    <property type="entry name" value="GH"/>
</dbReference>
<dbReference type="GO" id="GO:0003796">
    <property type="term" value="F:lysozyme activity"/>
    <property type="evidence" value="ECO:0007669"/>
    <property type="project" value="InterPro"/>
</dbReference>
<sequence>MADLAMDLSSHNPSDLGFFQAAKAAGVKAVIIKLTEGSRDGSNYVNPKATEQIRNAVKCGMIVHAYHYAKFKGEQDAKNEADFFCDVAKQMGLDATSVMVLDIEDGSNNYFATADSRAFLDRVVERGYPRVDLYTMASWIWTGRIMRGQIGRELNWWIAAYNNNRPGVDNVGTWQFSSKYPIGNVTVDMSYDFTGYYTKEQQASVPAKITASGYLDTVKFNGNKVLISGWFGSDKAKGKENAFVILTANGKEIARQKITLKDRSDVNKVYPDISAKCGFEASFDYVPAMANQKVTIIFRYTDDPEGNGNYADWSADHDFNQSVAYLDSMKSTIYSNKLTMSGWFASDCSLGLDHRFLILLSDGKEVQRVKADIVDRPDVANAYAGVYNAEKSGFNGSFDYSDKLVGKKLQLVARYSDADNGEGNHVDYWFPEFAGPALPTLDGKTVNEVLANKATIETVGGKVKLSFS</sequence>
<evidence type="ECO:0000313" key="4">
    <source>
        <dbReference type="EMBL" id="OYS66645.1"/>
    </source>
</evidence>
<dbReference type="GO" id="GO:0016052">
    <property type="term" value="P:carbohydrate catabolic process"/>
    <property type="evidence" value="ECO:0007669"/>
    <property type="project" value="TreeGrafter"/>
</dbReference>
<evidence type="ECO:0000256" key="3">
    <source>
        <dbReference type="ARBA" id="ARBA00023295"/>
    </source>
</evidence>
<gene>
    <name evidence="4" type="ORF">CBF96_10130</name>
</gene>
<proteinExistence type="inferred from homology"/>
<keyword evidence="3" id="KW-0326">Glycosidase</keyword>
<evidence type="ECO:0008006" key="6">
    <source>
        <dbReference type="Google" id="ProtNLM"/>
    </source>
</evidence>
<dbReference type="Gene3D" id="3.20.20.80">
    <property type="entry name" value="Glycosidases"/>
    <property type="match status" value="1"/>
</dbReference>
<dbReference type="GO" id="GO:0016998">
    <property type="term" value="P:cell wall macromolecule catabolic process"/>
    <property type="evidence" value="ECO:0007669"/>
    <property type="project" value="InterPro"/>
</dbReference>
<dbReference type="PANTHER" id="PTHR34135">
    <property type="entry name" value="LYSOZYME"/>
    <property type="match status" value="1"/>
</dbReference>
<dbReference type="InterPro" id="IPR018077">
    <property type="entry name" value="Glyco_hydro_fam25_subgr"/>
</dbReference>
<dbReference type="AlphaFoldDB" id="A0A256SIE2"/>
<evidence type="ECO:0000313" key="5">
    <source>
        <dbReference type="Proteomes" id="UP000215747"/>
    </source>
</evidence>
<dbReference type="SMART" id="SM00641">
    <property type="entry name" value="Glyco_25"/>
    <property type="match status" value="1"/>
</dbReference>
<evidence type="ECO:0000256" key="2">
    <source>
        <dbReference type="ARBA" id="ARBA00022801"/>
    </source>
</evidence>
<dbReference type="InterPro" id="IPR002053">
    <property type="entry name" value="Glyco_hydro_25"/>
</dbReference>
<accession>A0A256SIE2</accession>
<dbReference type="Proteomes" id="UP000215747">
    <property type="component" value="Unassembled WGS sequence"/>
</dbReference>
<reference evidence="5" key="1">
    <citation type="submission" date="2017-05" db="EMBL/GenBank/DDBJ databases">
        <authorList>
            <person name="Lin X.B."/>
            <person name="Stothard P."/>
            <person name="Tasseva G."/>
            <person name="Walter J."/>
        </authorList>
    </citation>
    <scope>NUCLEOTIDE SEQUENCE [LARGE SCALE GENOMIC DNA]</scope>
    <source>
        <strain evidence="5">114h</strain>
    </source>
</reference>
<name>A0A256SIE2_LIMRT</name>